<reference evidence="1 2" key="1">
    <citation type="journal article" date="2004" name="Genome Res.">
        <title>Genome sequence of Haloarcula marismortui: a halophilic archaeon from the Dead Sea.</title>
        <authorList>
            <person name="Baliga N.S."/>
            <person name="Bonneau R."/>
            <person name="Facciotti M.T."/>
            <person name="Pan M."/>
            <person name="Glusman G."/>
            <person name="Deutsch E.W."/>
            <person name="Shannon P."/>
            <person name="Chiu Y."/>
            <person name="Weng R.S."/>
            <person name="Gan R.R."/>
            <person name="Hung P."/>
            <person name="Date S.V."/>
            <person name="Marcotte E."/>
            <person name="Hood L."/>
            <person name="Ng W.V."/>
        </authorList>
    </citation>
    <scope>NUCLEOTIDE SEQUENCE [LARGE SCALE GENOMIC DNA]</scope>
    <source>
        <strain evidence="2">ATCC 43049 / DSM 3752 / JCM 8966 / VKM B-1809</strain>
    </source>
</reference>
<dbReference type="PaxDb" id="272569-rrnAC2085"/>
<dbReference type="KEGG" id="hma:rrnAC2085"/>
<dbReference type="InterPro" id="IPR007561">
    <property type="entry name" value="Cell_div_SepF/SepF-rel"/>
</dbReference>
<dbReference type="PATRIC" id="fig|272569.17.peg.2734"/>
<evidence type="ECO:0000313" key="1">
    <source>
        <dbReference type="EMBL" id="AAV46939.1"/>
    </source>
</evidence>
<dbReference type="Gene3D" id="3.30.110.150">
    <property type="entry name" value="SepF-like protein"/>
    <property type="match status" value="1"/>
</dbReference>
<gene>
    <name evidence="1" type="ordered locus">rrnAC2085</name>
</gene>
<dbReference type="AlphaFoldDB" id="Q5V0L5"/>
<organism evidence="1 2">
    <name type="scientific">Haloarcula marismortui (strain ATCC 43049 / DSM 3752 / JCM 8966 / VKM B-1809)</name>
    <name type="common">Halobacterium marismortui</name>
    <dbReference type="NCBI Taxonomy" id="272569"/>
    <lineage>
        <taxon>Archaea</taxon>
        <taxon>Methanobacteriati</taxon>
        <taxon>Methanobacteriota</taxon>
        <taxon>Stenosarchaea group</taxon>
        <taxon>Halobacteria</taxon>
        <taxon>Halobacteriales</taxon>
        <taxon>Haloarculaceae</taxon>
        <taxon>Haloarcula</taxon>
    </lineage>
</organism>
<dbReference type="EMBL" id="AY596297">
    <property type="protein sequence ID" value="AAV46939.1"/>
    <property type="molecule type" value="Genomic_DNA"/>
</dbReference>
<accession>Q5V0L5</accession>
<dbReference type="Pfam" id="PF04472">
    <property type="entry name" value="SepF"/>
    <property type="match status" value="1"/>
</dbReference>
<dbReference type="eggNOG" id="arCOG02263">
    <property type="taxonomic scope" value="Archaea"/>
</dbReference>
<dbReference type="Proteomes" id="UP000001169">
    <property type="component" value="Chromosome I"/>
</dbReference>
<dbReference type="STRING" id="272569.rrnAC2085"/>
<dbReference type="InterPro" id="IPR038594">
    <property type="entry name" value="SepF-like_sf"/>
</dbReference>
<keyword evidence="2" id="KW-1185">Reference proteome</keyword>
<name>Q5V0L5_HALMA</name>
<proteinExistence type="predicted"/>
<evidence type="ECO:0008006" key="3">
    <source>
        <dbReference type="Google" id="ProtNLM"/>
    </source>
</evidence>
<dbReference type="EnsemblBacteria" id="AAV46939">
    <property type="protein sequence ID" value="AAV46939"/>
    <property type="gene ID" value="rrnAC2085"/>
</dbReference>
<sequence>MEGRRICVDSCPITCITFCAAHTALGPHHGRSGCAVVIRSMDEKLKRVAHAVSDMGLMSKILGESGSSRNTEDYVELNANEFEMTGTELERQVRIARISDKQDVIDIKDAVYDGDVVVADITRHSTQDRTMEHISDELKQVANEVGGDIVQKDDDQLIITPAGVGIARERLGR</sequence>
<evidence type="ECO:0000313" key="2">
    <source>
        <dbReference type="Proteomes" id="UP000001169"/>
    </source>
</evidence>
<protein>
    <recommendedName>
        <fullName evidence="3">DUF552 domain-containing protein</fullName>
    </recommendedName>
</protein>
<dbReference type="HOGENOM" id="CLU_131897_0_0_2"/>